<sequence length="534" mass="58197">MTLLDHVAFPARSVFDRWPWWGLCLGLAAVMAVSSLLVGFRLPYWAHADQDLVLAYHGLLFNQGLTQEYFDHPGYTYFLVIEAWYRLLHALGLMPVITVSGLPPAADTAAYDAAWQNLVEAGRALSIALTAGFVMVYATLVRALVGDRRVALLSAIVLAFGIGITTQARQMRTDLLSASFVVTALLLALAAVRTAPGWRPVLMLGLAGLLAALAVVTKIQAIFLAMGIPVIALLFGRRFASVPRPGWWLAALLLLAVAGIAAMPAVALIRQGIADAGHAMFPYHTVGGGLSGVYQGIIVGWVFLGMMVYAAVWRVRPAFALACAGAVVLGLALGVLALEIRLHEQNVIAVSNLIEHMFVFTTWKHQAALGGEQQVLSESLFLLLAKGLWRTLAIRTIVLHPDNVPQTVVVEWFVIGGAIALWRRGERLAAVQAGFLLLVAWGLETLFSLRGFQRAYAAYTDPLVALAAAWVLVRFPGLLERAKTRRWIYGTVALVVLVAHVWPVIEGRRLPSPAGQCYWIPTYMKHVETFPFCR</sequence>
<evidence type="ECO:0000313" key="2">
    <source>
        <dbReference type="EMBL" id="MBP2294526.1"/>
    </source>
</evidence>
<evidence type="ECO:0008006" key="4">
    <source>
        <dbReference type="Google" id="ProtNLM"/>
    </source>
</evidence>
<accession>A0ABS4SPP5</accession>
<feature type="transmembrane region" description="Helical" evidence="1">
    <location>
        <begin position="290"/>
        <end position="312"/>
    </location>
</feature>
<evidence type="ECO:0000256" key="1">
    <source>
        <dbReference type="SAM" id="Phobius"/>
    </source>
</evidence>
<feature type="transmembrane region" description="Helical" evidence="1">
    <location>
        <begin position="246"/>
        <end position="269"/>
    </location>
</feature>
<feature type="transmembrane region" description="Helical" evidence="1">
    <location>
        <begin position="455"/>
        <end position="475"/>
    </location>
</feature>
<dbReference type="Proteomes" id="UP000781958">
    <property type="component" value="Unassembled WGS sequence"/>
</dbReference>
<proteinExistence type="predicted"/>
<feature type="transmembrane region" description="Helical" evidence="1">
    <location>
        <begin position="318"/>
        <end position="338"/>
    </location>
</feature>
<dbReference type="RefSeq" id="WP_209768731.1">
    <property type="nucleotide sequence ID" value="NZ_JAGINP010000016.1"/>
</dbReference>
<feature type="transmembrane region" description="Helical" evidence="1">
    <location>
        <begin position="221"/>
        <end position="240"/>
    </location>
</feature>
<gene>
    <name evidence="2" type="ORF">J2851_004316</name>
</gene>
<evidence type="ECO:0000313" key="3">
    <source>
        <dbReference type="Proteomes" id="UP000781958"/>
    </source>
</evidence>
<organism evidence="2 3">
    <name type="scientific">Azospirillum rugosum</name>
    <dbReference type="NCBI Taxonomy" id="416170"/>
    <lineage>
        <taxon>Bacteria</taxon>
        <taxon>Pseudomonadati</taxon>
        <taxon>Pseudomonadota</taxon>
        <taxon>Alphaproteobacteria</taxon>
        <taxon>Rhodospirillales</taxon>
        <taxon>Azospirillaceae</taxon>
        <taxon>Azospirillum</taxon>
    </lineage>
</organism>
<feature type="transmembrane region" description="Helical" evidence="1">
    <location>
        <begin position="175"/>
        <end position="192"/>
    </location>
</feature>
<feature type="transmembrane region" description="Helical" evidence="1">
    <location>
        <begin position="428"/>
        <end position="449"/>
    </location>
</feature>
<name>A0ABS4SPP5_9PROT</name>
<keyword evidence="1" id="KW-0472">Membrane</keyword>
<protein>
    <recommendedName>
        <fullName evidence="4">Dolichyl-phosphate-mannose-protein mannosyltransferase</fullName>
    </recommendedName>
</protein>
<keyword evidence="1" id="KW-0812">Transmembrane</keyword>
<reference evidence="2 3" key="1">
    <citation type="submission" date="2021-03" db="EMBL/GenBank/DDBJ databases">
        <title>Genomic Encyclopedia of Type Strains, Phase III (KMG-III): the genomes of soil and plant-associated and newly described type strains.</title>
        <authorList>
            <person name="Whitman W."/>
        </authorList>
    </citation>
    <scope>NUCLEOTIDE SEQUENCE [LARGE SCALE GENOMIC DNA]</scope>
    <source>
        <strain evidence="2 3">IMMIB AFH-6</strain>
    </source>
</reference>
<keyword evidence="1" id="KW-1133">Transmembrane helix</keyword>
<keyword evidence="3" id="KW-1185">Reference proteome</keyword>
<feature type="transmembrane region" description="Helical" evidence="1">
    <location>
        <begin position="124"/>
        <end position="144"/>
    </location>
</feature>
<feature type="transmembrane region" description="Helical" evidence="1">
    <location>
        <begin position="20"/>
        <end position="40"/>
    </location>
</feature>
<comment type="caution">
    <text evidence="2">The sequence shown here is derived from an EMBL/GenBank/DDBJ whole genome shotgun (WGS) entry which is preliminary data.</text>
</comment>
<feature type="transmembrane region" description="Helical" evidence="1">
    <location>
        <begin position="487"/>
        <end position="505"/>
    </location>
</feature>
<dbReference type="EMBL" id="JAGINP010000016">
    <property type="protein sequence ID" value="MBP2294526.1"/>
    <property type="molecule type" value="Genomic_DNA"/>
</dbReference>